<name>A0A0S2FBS4_LYSAN</name>
<dbReference type="Proteomes" id="UP000060787">
    <property type="component" value="Chromosome"/>
</dbReference>
<proteinExistence type="predicted"/>
<dbReference type="KEGG" id="laq:GLA29479_1783"/>
<protein>
    <submittedName>
        <fullName evidence="2">Uncharacterized protein</fullName>
    </submittedName>
</protein>
<gene>
    <name evidence="2" type="ORF">LA76x_2846</name>
</gene>
<accession>A0A0S2FBS4</accession>
<dbReference type="EMBL" id="CP011129">
    <property type="protein sequence ID" value="ALN80976.1"/>
    <property type="molecule type" value="Genomic_DNA"/>
</dbReference>
<evidence type="ECO:0000256" key="1">
    <source>
        <dbReference type="SAM" id="MobiDB-lite"/>
    </source>
</evidence>
<feature type="compositionally biased region" description="Basic and acidic residues" evidence="1">
    <location>
        <begin position="1"/>
        <end position="14"/>
    </location>
</feature>
<dbReference type="KEGG" id="lab:LA76x_2846"/>
<evidence type="ECO:0000313" key="3">
    <source>
        <dbReference type="Proteomes" id="UP000060787"/>
    </source>
</evidence>
<keyword evidence="3" id="KW-1185">Reference proteome</keyword>
<sequence length="48" mass="4956">MAPRLEQAKAERESGSGSFVVQAATGARPGQPLESRGWAILAFLGAQG</sequence>
<dbReference type="PATRIC" id="fig|84531.8.peg.2858"/>
<feature type="region of interest" description="Disordered" evidence="1">
    <location>
        <begin position="1"/>
        <end position="20"/>
    </location>
</feature>
<dbReference type="AlphaFoldDB" id="A0A0S2FBS4"/>
<organism evidence="2 3">
    <name type="scientific">Lysobacter antibioticus</name>
    <dbReference type="NCBI Taxonomy" id="84531"/>
    <lineage>
        <taxon>Bacteria</taxon>
        <taxon>Pseudomonadati</taxon>
        <taxon>Pseudomonadota</taxon>
        <taxon>Gammaproteobacteria</taxon>
        <taxon>Lysobacterales</taxon>
        <taxon>Lysobacteraceae</taxon>
        <taxon>Lysobacter</taxon>
    </lineage>
</organism>
<reference evidence="2 3" key="1">
    <citation type="journal article" date="2015" name="BMC Genomics">
        <title>Comparative genomics and metabolic profiling of the genus Lysobacter.</title>
        <authorList>
            <person name="de Bruijn I."/>
            <person name="Cheng X."/>
            <person name="de Jager V."/>
            <person name="Exposito R.G."/>
            <person name="Watrous J."/>
            <person name="Patel N."/>
            <person name="Postma J."/>
            <person name="Dorrestein P.C."/>
            <person name="Kobayashi D."/>
            <person name="Raaijmakers J.M."/>
        </authorList>
    </citation>
    <scope>NUCLEOTIDE SEQUENCE [LARGE SCALE GENOMIC DNA]</scope>
    <source>
        <strain evidence="2 3">76</strain>
    </source>
</reference>
<evidence type="ECO:0000313" key="2">
    <source>
        <dbReference type="EMBL" id="ALN80976.1"/>
    </source>
</evidence>